<evidence type="ECO:0000256" key="6">
    <source>
        <dbReference type="SAM" id="SignalP"/>
    </source>
</evidence>
<evidence type="ECO:0000256" key="4">
    <source>
        <dbReference type="ARBA" id="ARBA00022839"/>
    </source>
</evidence>
<dbReference type="Pfam" id="PF00929">
    <property type="entry name" value="RNase_T"/>
    <property type="match status" value="1"/>
</dbReference>
<sequence>MMSSRAFLVLKTVFLLTTNLKSYQFSKVTALAIESTSGCGLPSNLRNMSVNSHTVRPSASTKSEDNIVWVDMEMTGLDPEKDHVLEVACLVTDGQLNILAEGPNLIVHQPPNVLANMNEWSLKQHKQSGLTQSSKNSEISLKEAETTLLDFVRKWTPYQMCPLGGNTIYMDRMFLKNHMPDFEQHMHYRIIDVSTVKELCRRWYPDIYNEQPNKKEISKHRALDDIRNSIDELKFYRNRIFCKTELTNGLDMMST</sequence>
<reference evidence="8" key="1">
    <citation type="submission" date="2015-11" db="EMBL/GenBank/DDBJ databases">
        <title>De novo transcriptome assembly of four potential Pierce s Disease insect vectors from Arizona vineyards.</title>
        <authorList>
            <person name="Tassone E.E."/>
        </authorList>
    </citation>
    <scope>NUCLEOTIDE SEQUENCE</scope>
</reference>
<dbReference type="AlphaFoldDB" id="A0A1B6M7H0"/>
<feature type="chain" id="PRO_5008588104" description="Probable oligoribonuclease" evidence="6">
    <location>
        <begin position="23"/>
        <end position="255"/>
    </location>
</feature>
<evidence type="ECO:0000313" key="8">
    <source>
        <dbReference type="EMBL" id="JAT31843.1"/>
    </source>
</evidence>
<keyword evidence="3" id="KW-0378">Hydrolase</keyword>
<feature type="signal peptide" evidence="6">
    <location>
        <begin position="1"/>
        <end position="22"/>
    </location>
</feature>
<dbReference type="HAMAP" id="MF_00045">
    <property type="entry name" value="Oligoribonuclease"/>
    <property type="match status" value="1"/>
</dbReference>
<dbReference type="PANTHER" id="PTHR11046">
    <property type="entry name" value="OLIGORIBONUCLEASE, MITOCHONDRIAL"/>
    <property type="match status" value="1"/>
</dbReference>
<dbReference type="FunFam" id="3.30.420.10:FF:000003">
    <property type="entry name" value="Oligoribonuclease"/>
    <property type="match status" value="1"/>
</dbReference>
<dbReference type="GO" id="GO:0003676">
    <property type="term" value="F:nucleic acid binding"/>
    <property type="evidence" value="ECO:0007669"/>
    <property type="project" value="InterPro"/>
</dbReference>
<evidence type="ECO:0000256" key="1">
    <source>
        <dbReference type="ARBA" id="ARBA00009921"/>
    </source>
</evidence>
<dbReference type="InterPro" id="IPR012337">
    <property type="entry name" value="RNaseH-like_sf"/>
</dbReference>
<evidence type="ECO:0000256" key="2">
    <source>
        <dbReference type="ARBA" id="ARBA00022722"/>
    </source>
</evidence>
<dbReference type="CDD" id="cd06135">
    <property type="entry name" value="Orn"/>
    <property type="match status" value="1"/>
</dbReference>
<name>A0A1B6M7H0_9HEMI</name>
<gene>
    <name evidence="8" type="ORF">g.35358</name>
</gene>
<dbReference type="InterPro" id="IPR022894">
    <property type="entry name" value="Oligoribonuclease"/>
</dbReference>
<dbReference type="GO" id="GO:0000175">
    <property type="term" value="F:3'-5'-RNA exonuclease activity"/>
    <property type="evidence" value="ECO:0007669"/>
    <property type="project" value="InterPro"/>
</dbReference>
<dbReference type="EMBL" id="GEBQ01008134">
    <property type="protein sequence ID" value="JAT31843.1"/>
    <property type="molecule type" value="Transcribed_RNA"/>
</dbReference>
<evidence type="ECO:0000256" key="3">
    <source>
        <dbReference type="ARBA" id="ARBA00022801"/>
    </source>
</evidence>
<dbReference type="NCBIfam" id="NF003765">
    <property type="entry name" value="PRK05359.1"/>
    <property type="match status" value="1"/>
</dbReference>
<protein>
    <recommendedName>
        <fullName evidence="5">Probable oligoribonuclease</fullName>
    </recommendedName>
</protein>
<organism evidence="8">
    <name type="scientific">Graphocephala atropunctata</name>
    <dbReference type="NCBI Taxonomy" id="36148"/>
    <lineage>
        <taxon>Eukaryota</taxon>
        <taxon>Metazoa</taxon>
        <taxon>Ecdysozoa</taxon>
        <taxon>Arthropoda</taxon>
        <taxon>Hexapoda</taxon>
        <taxon>Insecta</taxon>
        <taxon>Pterygota</taxon>
        <taxon>Neoptera</taxon>
        <taxon>Paraneoptera</taxon>
        <taxon>Hemiptera</taxon>
        <taxon>Auchenorrhyncha</taxon>
        <taxon>Membracoidea</taxon>
        <taxon>Cicadellidae</taxon>
        <taxon>Cicadellinae</taxon>
        <taxon>Cicadellini</taxon>
        <taxon>Graphocephala</taxon>
    </lineage>
</organism>
<keyword evidence="2" id="KW-0540">Nuclease</keyword>
<dbReference type="InterPro" id="IPR013520">
    <property type="entry name" value="Ribonucl_H"/>
</dbReference>
<feature type="domain" description="Exonuclease" evidence="7">
    <location>
        <begin position="66"/>
        <end position="242"/>
    </location>
</feature>
<dbReference type="PANTHER" id="PTHR11046:SF0">
    <property type="entry name" value="OLIGORIBONUCLEASE, MITOCHONDRIAL"/>
    <property type="match status" value="1"/>
</dbReference>
<dbReference type="SMART" id="SM00479">
    <property type="entry name" value="EXOIII"/>
    <property type="match status" value="1"/>
</dbReference>
<keyword evidence="4" id="KW-0269">Exonuclease</keyword>
<dbReference type="GO" id="GO:0005739">
    <property type="term" value="C:mitochondrion"/>
    <property type="evidence" value="ECO:0007669"/>
    <property type="project" value="TreeGrafter"/>
</dbReference>
<accession>A0A1B6M7H0</accession>
<dbReference type="SUPFAM" id="SSF53098">
    <property type="entry name" value="Ribonuclease H-like"/>
    <property type="match status" value="1"/>
</dbReference>
<evidence type="ECO:0000256" key="5">
    <source>
        <dbReference type="ARBA" id="ARBA00072681"/>
    </source>
</evidence>
<keyword evidence="6" id="KW-0732">Signal</keyword>
<dbReference type="Gene3D" id="3.30.420.10">
    <property type="entry name" value="Ribonuclease H-like superfamily/Ribonuclease H"/>
    <property type="match status" value="1"/>
</dbReference>
<comment type="similarity">
    <text evidence="1">Belongs to the oligoribonuclease family.</text>
</comment>
<proteinExistence type="inferred from homology"/>
<dbReference type="InterPro" id="IPR036397">
    <property type="entry name" value="RNaseH_sf"/>
</dbReference>
<evidence type="ECO:0000259" key="7">
    <source>
        <dbReference type="SMART" id="SM00479"/>
    </source>
</evidence>